<feature type="domain" description="PHTF1/2 N-terminal" evidence="8">
    <location>
        <begin position="1"/>
        <end position="154"/>
    </location>
</feature>
<protein>
    <recommendedName>
        <fullName evidence="8">PHTF1/2 N-terminal domain-containing protein</fullName>
    </recommendedName>
</protein>
<feature type="transmembrane region" description="Helical" evidence="7">
    <location>
        <begin position="668"/>
        <end position="685"/>
    </location>
</feature>
<dbReference type="InterPro" id="IPR021980">
    <property type="entry name" value="PHTF1/2_N"/>
</dbReference>
<feature type="transmembrane region" description="Helical" evidence="7">
    <location>
        <begin position="68"/>
        <end position="90"/>
    </location>
</feature>
<evidence type="ECO:0000256" key="6">
    <source>
        <dbReference type="SAM" id="MobiDB-lite"/>
    </source>
</evidence>
<feature type="transmembrane region" description="Helical" evidence="7">
    <location>
        <begin position="774"/>
        <end position="792"/>
    </location>
</feature>
<keyword evidence="3 7" id="KW-1133">Transmembrane helix</keyword>
<dbReference type="PANTHER" id="PTHR12680">
    <property type="entry name" value="PUTATIVE HOMEODOMAIN TRANSCRIPTION FACTOR PHTF"/>
    <property type="match status" value="1"/>
</dbReference>
<name>A0AAW2HXX9_9NEOP</name>
<dbReference type="AlphaFoldDB" id="A0AAW2HXX9"/>
<keyword evidence="2 7" id="KW-0812">Transmembrane</keyword>
<dbReference type="Pfam" id="PF12129">
    <property type="entry name" value="PHTF1-2_N"/>
    <property type="match status" value="1"/>
</dbReference>
<accession>A0AAW2HXX9</accession>
<reference evidence="9" key="1">
    <citation type="journal article" date="2024" name="Gigascience">
        <title>Chromosome-level genome of the poultry shaft louse Menopon gallinae provides insight into the host-switching and adaptive evolution of parasitic lice.</title>
        <authorList>
            <person name="Xu Y."/>
            <person name="Ma L."/>
            <person name="Liu S."/>
            <person name="Liang Y."/>
            <person name="Liu Q."/>
            <person name="He Z."/>
            <person name="Tian L."/>
            <person name="Duan Y."/>
            <person name="Cai W."/>
            <person name="Li H."/>
            <person name="Song F."/>
        </authorList>
    </citation>
    <scope>NUCLEOTIDE SEQUENCE</scope>
    <source>
        <strain evidence="9">Cailab_2023a</strain>
    </source>
</reference>
<organism evidence="9">
    <name type="scientific">Menopon gallinae</name>
    <name type="common">poultry shaft louse</name>
    <dbReference type="NCBI Taxonomy" id="328185"/>
    <lineage>
        <taxon>Eukaryota</taxon>
        <taxon>Metazoa</taxon>
        <taxon>Ecdysozoa</taxon>
        <taxon>Arthropoda</taxon>
        <taxon>Hexapoda</taxon>
        <taxon>Insecta</taxon>
        <taxon>Pterygota</taxon>
        <taxon>Neoptera</taxon>
        <taxon>Paraneoptera</taxon>
        <taxon>Psocodea</taxon>
        <taxon>Troctomorpha</taxon>
        <taxon>Phthiraptera</taxon>
        <taxon>Amblycera</taxon>
        <taxon>Menoponidae</taxon>
        <taxon>Menopon</taxon>
    </lineage>
</organism>
<feature type="region of interest" description="Disordered" evidence="6">
    <location>
        <begin position="201"/>
        <end position="294"/>
    </location>
</feature>
<gene>
    <name evidence="9" type="ORF">PYX00_002933</name>
</gene>
<evidence type="ECO:0000256" key="2">
    <source>
        <dbReference type="ARBA" id="ARBA00022692"/>
    </source>
</evidence>
<keyword evidence="5" id="KW-0325">Glycoprotein</keyword>
<feature type="compositionally biased region" description="Low complexity" evidence="6">
    <location>
        <begin position="275"/>
        <end position="284"/>
    </location>
</feature>
<dbReference type="InterPro" id="IPR039775">
    <property type="entry name" value="PHTF1/2"/>
</dbReference>
<dbReference type="GO" id="GO:0005783">
    <property type="term" value="C:endoplasmic reticulum"/>
    <property type="evidence" value="ECO:0007669"/>
    <property type="project" value="InterPro"/>
</dbReference>
<sequence length="890" mass="100614">MGLQDSVSWYQKKIGTYDKQQWEKTVEQRILHGLTHVLKKTAKLKTDLIDVDLVRGSSFPKAKPKHGLITVTKLAFIRWLFLPLYSYWWIQQTCFSIFSLLLILYILEICNLVIYFKFQDNQILEHVSAYEVVIPAAMMLVLSIIHSQIVSTNSSSSLTLQKSKSKRRRVKRRGTNVERNKSYTLDCKSESCPNKTSLQSNFRYANKDKDNASKSPKEEECSGRTKIIWCSPPEEATDTEPIIEERPRNSESTKSEGGNDNHNLKPPNVEDDGFESLNGNGSSENGDENQDGVNCEEVIRDAERTTEGRSHFKRINFLIDDNVEKLPNRSGEESCSNYEESLGAVKKCNDCSVTELFKIDKCCKSQCRVNDNSEDIECDDVSWVEDLGGKKCPVICRRRSAPGLCSPCETCEHETDHKDTDSDGSHGKLRVKKSTSPQRLLQRRRGSLTLQAHTARNYYNSSCESDDGDRFDGPHLTEGTTSAAEWIGITTNSEECSVTSEIDESEGPNESKVLDDHPFAWEFQLSPSSIVSPSCAASDKVSCTIWENKDVKRADLSVLDISSAIIARVETMQESMDYFYAGLCVSVVISLLPSFCRVIETAHDNSGVSSEALTPHFHVDPVLTLSAVDISEGILMKISQYFPLFLNVAFGSTFIERFVIITAMFERFMLSALFFFLVAVAKENIQAEIPIREIFQQVDVLSTSYLKKRGPQRSVDVIVSAAFIITLLLLSFLSVELLKENMDDEYFDNQSKMISFEKRRFDSVRLHSEYNLEALVWCLVLGVYILRFMTLGNKTNRKYRNLSVLLTEQINLYLQIEQKPNKKEELMVANSVLKLAADLLKELESPFKISGLSANPYVYTITKVVILSALSGVLSEMLGFKLKLHKIKIK</sequence>
<comment type="subcellular location">
    <subcellularLocation>
        <location evidence="1">Membrane</location>
        <topology evidence="1">Multi-pass membrane protein</topology>
    </subcellularLocation>
</comment>
<feature type="transmembrane region" description="Helical" evidence="7">
    <location>
        <begin position="96"/>
        <end position="116"/>
    </location>
</feature>
<feature type="compositionally biased region" description="Basic and acidic residues" evidence="6">
    <location>
        <begin position="205"/>
        <end position="223"/>
    </location>
</feature>
<keyword evidence="4 7" id="KW-0472">Membrane</keyword>
<evidence type="ECO:0000256" key="3">
    <source>
        <dbReference type="ARBA" id="ARBA00022989"/>
    </source>
</evidence>
<comment type="caution">
    <text evidence="9">The sequence shown here is derived from an EMBL/GenBank/DDBJ whole genome shotgun (WGS) entry which is preliminary data.</text>
</comment>
<feature type="compositionally biased region" description="Basic and acidic residues" evidence="6">
    <location>
        <begin position="243"/>
        <end position="263"/>
    </location>
</feature>
<evidence type="ECO:0000259" key="8">
    <source>
        <dbReference type="Pfam" id="PF12129"/>
    </source>
</evidence>
<evidence type="ECO:0000256" key="1">
    <source>
        <dbReference type="ARBA" id="ARBA00004141"/>
    </source>
</evidence>
<evidence type="ECO:0000313" key="9">
    <source>
        <dbReference type="EMBL" id="KAL0274910.1"/>
    </source>
</evidence>
<evidence type="ECO:0000256" key="7">
    <source>
        <dbReference type="SAM" id="Phobius"/>
    </source>
</evidence>
<evidence type="ECO:0000256" key="5">
    <source>
        <dbReference type="ARBA" id="ARBA00023180"/>
    </source>
</evidence>
<feature type="region of interest" description="Disordered" evidence="6">
    <location>
        <begin position="412"/>
        <end position="440"/>
    </location>
</feature>
<dbReference type="EMBL" id="JARGDH010000002">
    <property type="protein sequence ID" value="KAL0274910.1"/>
    <property type="molecule type" value="Genomic_DNA"/>
</dbReference>
<dbReference type="GO" id="GO:0016020">
    <property type="term" value="C:membrane"/>
    <property type="evidence" value="ECO:0007669"/>
    <property type="project" value="UniProtKB-SubCell"/>
</dbReference>
<feature type="transmembrane region" description="Helical" evidence="7">
    <location>
        <begin position="715"/>
        <end position="735"/>
    </location>
</feature>
<evidence type="ECO:0000256" key="4">
    <source>
        <dbReference type="ARBA" id="ARBA00023136"/>
    </source>
</evidence>
<feature type="compositionally biased region" description="Basic and acidic residues" evidence="6">
    <location>
        <begin position="412"/>
        <end position="426"/>
    </location>
</feature>
<proteinExistence type="predicted"/>
<dbReference type="PANTHER" id="PTHR12680:SF6">
    <property type="entry name" value="PROTEIN PHTF"/>
    <property type="match status" value="1"/>
</dbReference>